<dbReference type="eggNOG" id="ENOG5030MCA">
    <property type="taxonomic scope" value="Bacteria"/>
</dbReference>
<feature type="domain" description="Glycine-rich" evidence="1">
    <location>
        <begin position="228"/>
        <end position="417"/>
    </location>
</feature>
<evidence type="ECO:0000313" key="3">
    <source>
        <dbReference type="Proteomes" id="UP000179145"/>
    </source>
</evidence>
<name>A0A1D8UW41_9PROT</name>
<dbReference type="OrthoDB" id="7284492at2"/>
<dbReference type="Pfam" id="PF21722">
    <property type="entry name" value="Gly_rich_2"/>
    <property type="match status" value="1"/>
</dbReference>
<sequence length="419" mass="41065">MDRAIVYAGAIPLDTDVLRMGRYAKEGLGRLGEMLYGANSVSASGLVCSVSSSDLSVSIGTGSILAPGMMDQNAIGALGGGLAADQSAVMCQYFNDIPQRVALPGSGVNFTIYAICTESDHDPVVLPFFNAAKPTQTMAGVDNNGASLPTRRSGTMSFVAATTAPPLPTGGAVVALYSVNVPAGAMTLAGIVPAPGSVFFPTIPELATTRLLQQAVAPYAFCHSDMVLGIPAWATRVELRAIGGGGGGASSNALDPAKGSFSGSGGGAGGDAWGVYDIDPVVQDGLAVTIGAGGGSQNSGGTTLVMYNGRTLLQATGGSAGYFYATQGSAGGGGGAATGGTIWNLSGGSGGDGQCAAYVFTGNGGDGPWGGAGRAGSQGGLSGTKFGAGGGGSYSTTEDGAHAAGGAGYQGCVMYRFLP</sequence>
<dbReference type="AlphaFoldDB" id="A0A1D8UW41"/>
<proteinExistence type="predicted"/>
<dbReference type="RefSeq" id="WP_070403260.1">
    <property type="nucleotide sequence ID" value="NZ_BJVW01000001.1"/>
</dbReference>
<dbReference type="EMBL" id="CP014674">
    <property type="protein sequence ID" value="AOX17707.1"/>
    <property type="molecule type" value="Genomic_DNA"/>
</dbReference>
<evidence type="ECO:0000259" key="1">
    <source>
        <dbReference type="Pfam" id="PF21722"/>
    </source>
</evidence>
<organism evidence="2 3">
    <name type="scientific">Kozakia baliensis</name>
    <dbReference type="NCBI Taxonomy" id="153496"/>
    <lineage>
        <taxon>Bacteria</taxon>
        <taxon>Pseudomonadati</taxon>
        <taxon>Pseudomonadota</taxon>
        <taxon>Alphaproteobacteria</taxon>
        <taxon>Acetobacterales</taxon>
        <taxon>Acetobacteraceae</taxon>
        <taxon>Kozakia</taxon>
    </lineage>
</organism>
<gene>
    <name evidence="2" type="ORF">A0U89_11775</name>
</gene>
<accession>A0A1D8UW41</accession>
<dbReference type="KEGG" id="kba:A0U89_11775"/>
<dbReference type="STRING" id="153496.A0U89_11775"/>
<keyword evidence="3" id="KW-1185">Reference proteome</keyword>
<dbReference type="Proteomes" id="UP000179145">
    <property type="component" value="Chromosome"/>
</dbReference>
<reference evidence="2 3" key="1">
    <citation type="journal article" date="2016" name="Microb. Cell Fact.">
        <title>Dissection of exopolysaccharide biosynthesis in Kozakia baliensis.</title>
        <authorList>
            <person name="Brandt J.U."/>
            <person name="Jakob F."/>
            <person name="Behr J."/>
            <person name="Geissler A.J."/>
            <person name="Vogel R.F."/>
        </authorList>
    </citation>
    <scope>NUCLEOTIDE SEQUENCE [LARGE SCALE GENOMIC DNA]</scope>
    <source>
        <strain evidence="2 3">DSM 14400</strain>
    </source>
</reference>
<protein>
    <recommendedName>
        <fullName evidence="1">Glycine-rich domain-containing protein</fullName>
    </recommendedName>
</protein>
<dbReference type="InterPro" id="IPR049304">
    <property type="entry name" value="Gly_rich_dom"/>
</dbReference>
<evidence type="ECO:0000313" key="2">
    <source>
        <dbReference type="EMBL" id="AOX17707.1"/>
    </source>
</evidence>